<feature type="transmembrane region" description="Helical" evidence="1">
    <location>
        <begin position="12"/>
        <end position="35"/>
    </location>
</feature>
<organism evidence="3 4">
    <name type="scientific">SAR86 cluster bacterium</name>
    <dbReference type="NCBI Taxonomy" id="2030880"/>
    <lineage>
        <taxon>Bacteria</taxon>
        <taxon>Pseudomonadati</taxon>
        <taxon>Pseudomonadota</taxon>
        <taxon>Gammaproteobacteria</taxon>
        <taxon>SAR86 cluster</taxon>
    </lineage>
</organism>
<dbReference type="AlphaFoldDB" id="A0A973AAL5"/>
<dbReference type="NCBIfam" id="TIGR02532">
    <property type="entry name" value="IV_pilin_GFxxxE"/>
    <property type="match status" value="1"/>
</dbReference>
<evidence type="ECO:0000256" key="1">
    <source>
        <dbReference type="SAM" id="Phobius"/>
    </source>
</evidence>
<dbReference type="InterPro" id="IPR013362">
    <property type="entry name" value="Pilus_4_PilV"/>
</dbReference>
<gene>
    <name evidence="3" type="primary">pilV</name>
    <name evidence="3" type="ORF">HQ497_14915</name>
</gene>
<dbReference type="NCBIfam" id="TIGR02523">
    <property type="entry name" value="type_IV_pilV"/>
    <property type="match status" value="1"/>
</dbReference>
<dbReference type="Pfam" id="PF22150">
    <property type="entry name" value="Tt1218-like"/>
    <property type="match status" value="1"/>
</dbReference>
<keyword evidence="1" id="KW-0472">Membrane</keyword>
<evidence type="ECO:0000313" key="3">
    <source>
        <dbReference type="EMBL" id="NQV66647.1"/>
    </source>
</evidence>
<accession>A0A973AAL5</accession>
<protein>
    <submittedName>
        <fullName evidence="3">Type IV pilus modification protein PilV</fullName>
    </submittedName>
</protein>
<dbReference type="Proteomes" id="UP000754644">
    <property type="component" value="Unassembled WGS sequence"/>
</dbReference>
<sequence length="174" mass="18454">MLNVHSGASAGGFSLIEVLVAMLIVAVGILGVAGLQITSLHLNQSAMFRSEALQMGNDMVDRMRANEAQDYAPTPVLLTDPPAVSLNCIAESCTPDELSGYDMAWWKCNINSTLDEALGSQFPACLSLGVAGSLPLGAGAVRKQDGFYVVTVEWQDNRAGNRRSINLRSQTAAP</sequence>
<dbReference type="InterPro" id="IPR054402">
    <property type="entry name" value="Tt1218-like_dom"/>
</dbReference>
<dbReference type="EMBL" id="JABMOJ010000554">
    <property type="protein sequence ID" value="NQV66647.1"/>
    <property type="molecule type" value="Genomic_DNA"/>
</dbReference>
<reference evidence="3" key="1">
    <citation type="submission" date="2020-05" db="EMBL/GenBank/DDBJ databases">
        <title>Sulfur intermediates as new biogeochemical hubs in an aquatic model microbial ecosystem.</title>
        <authorList>
            <person name="Vigneron A."/>
        </authorList>
    </citation>
    <scope>NUCLEOTIDE SEQUENCE</scope>
    <source>
        <strain evidence="3">Bin.250</strain>
    </source>
</reference>
<dbReference type="PROSITE" id="PS00409">
    <property type="entry name" value="PROKAR_NTER_METHYL"/>
    <property type="match status" value="1"/>
</dbReference>
<comment type="caution">
    <text evidence="3">The sequence shown here is derived from an EMBL/GenBank/DDBJ whole genome shotgun (WGS) entry which is preliminary data.</text>
</comment>
<evidence type="ECO:0000259" key="2">
    <source>
        <dbReference type="Pfam" id="PF22150"/>
    </source>
</evidence>
<keyword evidence="1" id="KW-0812">Transmembrane</keyword>
<dbReference type="Pfam" id="PF07963">
    <property type="entry name" value="N_methyl"/>
    <property type="match status" value="1"/>
</dbReference>
<keyword evidence="1" id="KW-1133">Transmembrane helix</keyword>
<dbReference type="InterPro" id="IPR012902">
    <property type="entry name" value="N_methyl_site"/>
</dbReference>
<name>A0A973AAL5_9GAMM</name>
<feature type="domain" description="Type IV pilin Tt1218-like" evidence="2">
    <location>
        <begin position="35"/>
        <end position="103"/>
    </location>
</feature>
<proteinExistence type="predicted"/>
<evidence type="ECO:0000313" key="4">
    <source>
        <dbReference type="Proteomes" id="UP000754644"/>
    </source>
</evidence>